<keyword evidence="2 5" id="KW-0812">Transmembrane</keyword>
<evidence type="ECO:0000256" key="2">
    <source>
        <dbReference type="ARBA" id="ARBA00022692"/>
    </source>
</evidence>
<sequence length="574" mass="65554">MIQNTMSVPWKVRLLFNQYILGKSHKYGVKIYKVASSTGYTWNFMVYTGKQSSIAGQGHAETVLTTSLQLFLLPNIYYKIIRVISEHSEIIVLDQHGEVYGRHSKDSIKLTKWKDKRDVQIISTKPSRSTTVIDTKNTNKLNERIMEPQVILDYNEGKQDINLSDQLSSYYTCLRQSIKRYQKVAFQSIFGTSIANAYLICKENYGTSNMTMLQFHESLVRSLLLGEPFENLKPGPEQQPANQKKREHIGHLLGGMNGSVRNARRRWIDCYEKTRQQQSREASAITANRSHLQYIFERAKHIMVSWERITQMFGVYAGFTIFCFSLFGSIMNVIVFSTVRMYRGQPCTFFLLISAIVRSVHIFSIGLSRILAVVFHIDLILASLVWCKMRSFIVQTGFCVSMTCECLAAIDRFLVSSRSVKLRRLSKIKRAYRISIGVISFWLLQNAPYFIFVNINSGICNIYNQFWEIYSNYIIYWFLLTAVPLIICILFGSLAYRNMQTLKSLNQLQGADRQLINMIIGQVVATVAPIIPSGIFYIYSSSAISVSSTASKGIDYFSLDSTAVGEAQGPRVKD</sequence>
<dbReference type="InterPro" id="IPR017452">
    <property type="entry name" value="GPCR_Rhodpsn_7TM"/>
</dbReference>
<evidence type="ECO:0000313" key="7">
    <source>
        <dbReference type="EMBL" id="CAF1403143.1"/>
    </source>
</evidence>
<dbReference type="Proteomes" id="UP000663852">
    <property type="component" value="Unassembled WGS sequence"/>
</dbReference>
<keyword evidence="3 5" id="KW-1133">Transmembrane helix</keyword>
<dbReference type="PANTHER" id="PTHR46599:SF3">
    <property type="entry name" value="PIGGYBAC TRANSPOSABLE ELEMENT-DERIVED PROTEIN 4"/>
    <property type="match status" value="1"/>
</dbReference>
<proteinExistence type="predicted"/>
<reference evidence="8" key="1">
    <citation type="submission" date="2021-02" db="EMBL/GenBank/DDBJ databases">
        <authorList>
            <person name="Nowell W R."/>
        </authorList>
    </citation>
    <scope>NUCLEOTIDE SEQUENCE</scope>
</reference>
<protein>
    <recommendedName>
        <fullName evidence="6">G-protein coupled receptors family 1 profile domain-containing protein</fullName>
    </recommendedName>
</protein>
<dbReference type="AlphaFoldDB" id="A0A816A1A3"/>
<dbReference type="PROSITE" id="PS50262">
    <property type="entry name" value="G_PROTEIN_RECEP_F1_2"/>
    <property type="match status" value="1"/>
</dbReference>
<organism evidence="8 9">
    <name type="scientific">Adineta ricciae</name>
    <name type="common">Rotifer</name>
    <dbReference type="NCBI Taxonomy" id="249248"/>
    <lineage>
        <taxon>Eukaryota</taxon>
        <taxon>Metazoa</taxon>
        <taxon>Spiralia</taxon>
        <taxon>Gnathifera</taxon>
        <taxon>Rotifera</taxon>
        <taxon>Eurotatoria</taxon>
        <taxon>Bdelloidea</taxon>
        <taxon>Adinetida</taxon>
        <taxon>Adinetidae</taxon>
        <taxon>Adineta</taxon>
    </lineage>
</organism>
<comment type="subcellular location">
    <subcellularLocation>
        <location evidence="1">Membrane</location>
    </subcellularLocation>
</comment>
<evidence type="ECO:0000256" key="3">
    <source>
        <dbReference type="ARBA" id="ARBA00022989"/>
    </source>
</evidence>
<dbReference type="Proteomes" id="UP000663828">
    <property type="component" value="Unassembled WGS sequence"/>
</dbReference>
<dbReference type="OrthoDB" id="6771557at2759"/>
<keyword evidence="4 5" id="KW-0472">Membrane</keyword>
<accession>A0A816A1A3</accession>
<dbReference type="SUPFAM" id="SSF81321">
    <property type="entry name" value="Family A G protein-coupled receptor-like"/>
    <property type="match status" value="1"/>
</dbReference>
<feature type="transmembrane region" description="Helical" evidence="5">
    <location>
        <begin position="349"/>
        <end position="372"/>
    </location>
</feature>
<comment type="caution">
    <text evidence="8">The sequence shown here is derived from an EMBL/GenBank/DDBJ whole genome shotgun (WGS) entry which is preliminary data.</text>
</comment>
<gene>
    <name evidence="7" type="ORF">EDS130_LOCUS36155</name>
    <name evidence="8" type="ORF">XAT740_LOCUS46683</name>
</gene>
<dbReference type="PANTHER" id="PTHR46599">
    <property type="entry name" value="PIGGYBAC TRANSPOSABLE ELEMENT-DERIVED PROTEIN 4"/>
    <property type="match status" value="1"/>
</dbReference>
<evidence type="ECO:0000259" key="6">
    <source>
        <dbReference type="PROSITE" id="PS50262"/>
    </source>
</evidence>
<dbReference type="InterPro" id="IPR029526">
    <property type="entry name" value="PGBD"/>
</dbReference>
<feature type="transmembrane region" description="Helical" evidence="5">
    <location>
        <begin position="431"/>
        <end position="453"/>
    </location>
</feature>
<evidence type="ECO:0000256" key="5">
    <source>
        <dbReference type="SAM" id="Phobius"/>
    </source>
</evidence>
<evidence type="ECO:0000313" key="8">
    <source>
        <dbReference type="EMBL" id="CAF1592075.1"/>
    </source>
</evidence>
<feature type="domain" description="G-protein coupled receptors family 1 profile" evidence="6">
    <location>
        <begin position="328"/>
        <end position="540"/>
    </location>
</feature>
<dbReference type="Gene3D" id="1.20.1070.10">
    <property type="entry name" value="Rhodopsin 7-helix transmembrane proteins"/>
    <property type="match status" value="1"/>
</dbReference>
<evidence type="ECO:0000256" key="4">
    <source>
        <dbReference type="ARBA" id="ARBA00023136"/>
    </source>
</evidence>
<feature type="transmembrane region" description="Helical" evidence="5">
    <location>
        <begin position="473"/>
        <end position="494"/>
    </location>
</feature>
<dbReference type="Pfam" id="PF13843">
    <property type="entry name" value="DDE_Tnp_1_7"/>
    <property type="match status" value="2"/>
</dbReference>
<keyword evidence="9" id="KW-1185">Reference proteome</keyword>
<dbReference type="EMBL" id="CAJNOR010006321">
    <property type="protein sequence ID" value="CAF1592075.1"/>
    <property type="molecule type" value="Genomic_DNA"/>
</dbReference>
<feature type="transmembrane region" description="Helical" evidence="5">
    <location>
        <begin position="392"/>
        <end position="410"/>
    </location>
</feature>
<name>A0A816A1A3_ADIRI</name>
<feature type="transmembrane region" description="Helical" evidence="5">
    <location>
        <begin position="313"/>
        <end position="337"/>
    </location>
</feature>
<dbReference type="EMBL" id="CAJNOJ010000331">
    <property type="protein sequence ID" value="CAF1403143.1"/>
    <property type="molecule type" value="Genomic_DNA"/>
</dbReference>
<dbReference type="GO" id="GO:0016020">
    <property type="term" value="C:membrane"/>
    <property type="evidence" value="ECO:0007669"/>
    <property type="project" value="UniProtKB-SubCell"/>
</dbReference>
<evidence type="ECO:0000256" key="1">
    <source>
        <dbReference type="ARBA" id="ARBA00004370"/>
    </source>
</evidence>
<feature type="transmembrane region" description="Helical" evidence="5">
    <location>
        <begin position="515"/>
        <end position="539"/>
    </location>
</feature>
<evidence type="ECO:0000313" key="9">
    <source>
        <dbReference type="Proteomes" id="UP000663828"/>
    </source>
</evidence>